<dbReference type="Pfam" id="PF01225">
    <property type="entry name" value="Mur_ligase"/>
    <property type="match status" value="1"/>
</dbReference>
<dbReference type="NCBIfam" id="NF001124">
    <property type="entry name" value="PRK00139.1-2"/>
    <property type="match status" value="1"/>
</dbReference>
<dbReference type="GO" id="GO:0005737">
    <property type="term" value="C:cytoplasm"/>
    <property type="evidence" value="ECO:0007669"/>
    <property type="project" value="InterPro"/>
</dbReference>
<dbReference type="GO" id="GO:0005524">
    <property type="term" value="F:ATP binding"/>
    <property type="evidence" value="ECO:0007669"/>
    <property type="project" value="InterPro"/>
</dbReference>
<comment type="similarity">
    <text evidence="1">Belongs to the MurCDEF family. MurE subfamily.</text>
</comment>
<dbReference type="PANTHER" id="PTHR23135:SF4">
    <property type="entry name" value="UDP-N-ACETYLMURAMOYL-L-ALANYL-D-GLUTAMATE--2,6-DIAMINOPIMELATE LIGASE MURE HOMOLOG, CHLOROPLASTIC"/>
    <property type="match status" value="1"/>
</dbReference>
<feature type="domain" description="Mur ligase N-terminal catalytic" evidence="2">
    <location>
        <begin position="27"/>
        <end position="82"/>
    </location>
</feature>
<evidence type="ECO:0000256" key="1">
    <source>
        <dbReference type="ARBA" id="ARBA00005898"/>
    </source>
</evidence>
<dbReference type="InterPro" id="IPR004101">
    <property type="entry name" value="Mur_ligase_C"/>
</dbReference>
<dbReference type="SUPFAM" id="SSF53244">
    <property type="entry name" value="MurD-like peptide ligases, peptide-binding domain"/>
    <property type="match status" value="1"/>
</dbReference>
<dbReference type="InterPro" id="IPR036615">
    <property type="entry name" value="Mur_ligase_C_dom_sf"/>
</dbReference>
<dbReference type="SUPFAM" id="SSF53623">
    <property type="entry name" value="MurD-like peptide ligases, catalytic domain"/>
    <property type="match status" value="1"/>
</dbReference>
<feature type="domain" description="Mur ligase central" evidence="4">
    <location>
        <begin position="110"/>
        <end position="311"/>
    </location>
</feature>
<evidence type="ECO:0000259" key="4">
    <source>
        <dbReference type="Pfam" id="PF08245"/>
    </source>
</evidence>
<dbReference type="Pfam" id="PF02875">
    <property type="entry name" value="Mur_ligase_C"/>
    <property type="match status" value="1"/>
</dbReference>
<gene>
    <name evidence="5" type="ORF">UFOPK3608_00115</name>
</gene>
<dbReference type="NCBIfam" id="NF001126">
    <property type="entry name" value="PRK00139.1-4"/>
    <property type="match status" value="1"/>
</dbReference>
<sequence>MSARPAAVISKSLVDFNRTIFDLEVKVAGVALNASKVKPGDLFVALAGEKTHGVNFVNEAINNGAVAVLSDKKLSISIPSFIHPNPREIIGELSAWIYSNPFNKLTAVGVTGTNGKTTTTSILKQLWQLNGLTTGLIGTLGTEINQNFISGIRTTPEADELQALVALMVEKRVSNLAMEVSSHSIVQHRIKGSKFRVVAFSNLTQDHLDYHKSMENYFKAKADLFNSEFAESAVINIDDSYGLILSNQIELPHQSVSRTNKSADWFYKKIDFQKSEYNIEINSKNGNKINGNFKLLGEYNLDNLLLAVALASATGLDDSKISLAIPKIKSIPGRLEQISAGQEFTAIVDYAHTPDAVSRVLETARSFTSGKVIALLGCGGDRDKSKRPLMGKALFAGSDVAVFTSDNPRSESPDEIISAMINGIDLTGRGFIVNDRKTAIDFVVSQAVAGDCVLVLGKGHESGQEIMGVTTTFDDRIELANSITKAAAR</sequence>
<evidence type="ECO:0000313" key="5">
    <source>
        <dbReference type="EMBL" id="CAB4897057.1"/>
    </source>
</evidence>
<feature type="domain" description="Mur ligase C-terminal" evidence="3">
    <location>
        <begin position="333"/>
        <end position="459"/>
    </location>
</feature>
<organism evidence="5">
    <name type="scientific">freshwater metagenome</name>
    <dbReference type="NCBI Taxonomy" id="449393"/>
    <lineage>
        <taxon>unclassified sequences</taxon>
        <taxon>metagenomes</taxon>
        <taxon>ecological metagenomes</taxon>
    </lineage>
</organism>
<dbReference type="Gene3D" id="3.40.1390.10">
    <property type="entry name" value="MurE/MurF, N-terminal domain"/>
    <property type="match status" value="1"/>
</dbReference>
<evidence type="ECO:0000259" key="2">
    <source>
        <dbReference type="Pfam" id="PF01225"/>
    </source>
</evidence>
<dbReference type="GO" id="GO:0008360">
    <property type="term" value="P:regulation of cell shape"/>
    <property type="evidence" value="ECO:0007669"/>
    <property type="project" value="InterPro"/>
</dbReference>
<dbReference type="PANTHER" id="PTHR23135">
    <property type="entry name" value="MUR LIGASE FAMILY MEMBER"/>
    <property type="match status" value="1"/>
</dbReference>
<evidence type="ECO:0000259" key="3">
    <source>
        <dbReference type="Pfam" id="PF02875"/>
    </source>
</evidence>
<dbReference type="NCBIfam" id="TIGR01085">
    <property type="entry name" value="murE"/>
    <property type="match status" value="1"/>
</dbReference>
<reference evidence="5" key="1">
    <citation type="submission" date="2020-05" db="EMBL/GenBank/DDBJ databases">
        <authorList>
            <person name="Chiriac C."/>
            <person name="Salcher M."/>
            <person name="Ghai R."/>
            <person name="Kavagutti S V."/>
        </authorList>
    </citation>
    <scope>NUCLEOTIDE SEQUENCE</scope>
</reference>
<dbReference type="GO" id="GO:0051301">
    <property type="term" value="P:cell division"/>
    <property type="evidence" value="ECO:0007669"/>
    <property type="project" value="InterPro"/>
</dbReference>
<dbReference type="Gene3D" id="3.90.190.20">
    <property type="entry name" value="Mur ligase, C-terminal domain"/>
    <property type="match status" value="1"/>
</dbReference>
<dbReference type="Gene3D" id="3.40.1190.10">
    <property type="entry name" value="Mur-like, catalytic domain"/>
    <property type="match status" value="1"/>
</dbReference>
<accession>A0A6J7FNL5</accession>
<dbReference type="InterPro" id="IPR000713">
    <property type="entry name" value="Mur_ligase_N"/>
</dbReference>
<dbReference type="GO" id="GO:0016881">
    <property type="term" value="F:acid-amino acid ligase activity"/>
    <property type="evidence" value="ECO:0007669"/>
    <property type="project" value="InterPro"/>
</dbReference>
<dbReference type="AlphaFoldDB" id="A0A6J7FNL5"/>
<dbReference type="SUPFAM" id="SSF63418">
    <property type="entry name" value="MurE/MurF N-terminal domain"/>
    <property type="match status" value="1"/>
</dbReference>
<protein>
    <submittedName>
        <fullName evidence="5">Unannotated protein</fullName>
    </submittedName>
</protein>
<name>A0A6J7FNL5_9ZZZZ</name>
<proteinExistence type="inferred from homology"/>
<dbReference type="InterPro" id="IPR013221">
    <property type="entry name" value="Mur_ligase_cen"/>
</dbReference>
<dbReference type="InterPro" id="IPR005761">
    <property type="entry name" value="UDP-N-AcMur-Glu-dNH2Pim_ligase"/>
</dbReference>
<dbReference type="InterPro" id="IPR035911">
    <property type="entry name" value="MurE/MurF_N"/>
</dbReference>
<dbReference type="InterPro" id="IPR036565">
    <property type="entry name" value="Mur-like_cat_sf"/>
</dbReference>
<dbReference type="HAMAP" id="MF_00208">
    <property type="entry name" value="MurE"/>
    <property type="match status" value="1"/>
</dbReference>
<dbReference type="EMBL" id="CAFBMP010000003">
    <property type="protein sequence ID" value="CAB4897057.1"/>
    <property type="molecule type" value="Genomic_DNA"/>
</dbReference>
<dbReference type="Pfam" id="PF08245">
    <property type="entry name" value="Mur_ligase_M"/>
    <property type="match status" value="1"/>
</dbReference>